<dbReference type="Proteomes" id="UP001158067">
    <property type="component" value="Unassembled WGS sequence"/>
</dbReference>
<sequence>MAVFVAWWIAGSIASAQKYPTYELDKAFERFKDPKEGAKLERAAGQLVTTRDLAKLDGSVQGMAKFYLEKYIPWKLTQPETLPEMPEIIDGLLKNLERVQRSDGAGTRALLAGTFIGMRTIAEGKYIPAARINAISALSRINARPLDITNARPPLPLSYSFPILMKLYKDKAEVDGVRAAALIGLHRYASLAFPVMTPAQKQELVDAMNELLASEAPAGREPESHAYLQRYAVDLLDLLRNPRDASLGTQLISISTTEDASDVIALYSASQLGNFRQGLQEQAKDPAPIVQKWSLRAFQAIEDEIARIEGLTRPMPAAQQPPNPRDFLQKSREARRNEARAENEMAAGSMRRGMGMGMEMDQEMGMGMDMGMEMEMGMGMGMDMGMDMMDMDMMGMGMMGGMVPVAKPQPPEVDISRRYLTDVLQQLLRGATGSRKGELPDQPGGLIAAVAQPNRDALQGWIDEMKTVMTTVNDEMLDDRVKWLEMLQNQRLVIGNLAGLDVEKPESEEVEDLNGGHRLPGLPGFGVPAADAMPGLPGAAPEALPGLPGT</sequence>
<keyword evidence="3" id="KW-1185">Reference proteome</keyword>
<feature type="compositionally biased region" description="Basic and acidic residues" evidence="1">
    <location>
        <begin position="327"/>
        <end position="343"/>
    </location>
</feature>
<organism evidence="2 3">
    <name type="scientific">Neorhodopirellula lusitana</name>
    <dbReference type="NCBI Taxonomy" id="445327"/>
    <lineage>
        <taxon>Bacteria</taxon>
        <taxon>Pseudomonadati</taxon>
        <taxon>Planctomycetota</taxon>
        <taxon>Planctomycetia</taxon>
        <taxon>Pirellulales</taxon>
        <taxon>Pirellulaceae</taxon>
        <taxon>Neorhodopirellula</taxon>
    </lineage>
</organism>
<feature type="region of interest" description="Disordered" evidence="1">
    <location>
        <begin position="312"/>
        <end position="345"/>
    </location>
</feature>
<accession>A0ABY1PSA3</accession>
<dbReference type="EMBL" id="FXUG01000001">
    <property type="protein sequence ID" value="SMP38368.1"/>
    <property type="molecule type" value="Genomic_DNA"/>
</dbReference>
<name>A0ABY1PSA3_9BACT</name>
<proteinExistence type="predicted"/>
<gene>
    <name evidence="2" type="ORF">SAMN06265222_101123</name>
</gene>
<protein>
    <submittedName>
        <fullName evidence="2">Uncharacterized protein</fullName>
    </submittedName>
</protein>
<feature type="compositionally biased region" description="Low complexity" evidence="1">
    <location>
        <begin position="534"/>
        <end position="550"/>
    </location>
</feature>
<evidence type="ECO:0000313" key="3">
    <source>
        <dbReference type="Proteomes" id="UP001158067"/>
    </source>
</evidence>
<comment type="caution">
    <text evidence="2">The sequence shown here is derived from an EMBL/GenBank/DDBJ whole genome shotgun (WGS) entry which is preliminary data.</text>
</comment>
<evidence type="ECO:0000313" key="2">
    <source>
        <dbReference type="EMBL" id="SMP38368.1"/>
    </source>
</evidence>
<feature type="region of interest" description="Disordered" evidence="1">
    <location>
        <begin position="531"/>
        <end position="550"/>
    </location>
</feature>
<reference evidence="2 3" key="1">
    <citation type="submission" date="2017-05" db="EMBL/GenBank/DDBJ databases">
        <authorList>
            <person name="Varghese N."/>
            <person name="Submissions S."/>
        </authorList>
    </citation>
    <scope>NUCLEOTIDE SEQUENCE [LARGE SCALE GENOMIC DNA]</scope>
    <source>
        <strain evidence="2 3">DSM 25457</strain>
    </source>
</reference>
<evidence type="ECO:0000256" key="1">
    <source>
        <dbReference type="SAM" id="MobiDB-lite"/>
    </source>
</evidence>